<dbReference type="Proteomes" id="UP001642360">
    <property type="component" value="Unassembled WGS sequence"/>
</dbReference>
<keyword evidence="2" id="KW-1185">Reference proteome</keyword>
<evidence type="ECO:0000313" key="1">
    <source>
        <dbReference type="EMBL" id="CAK9183375.1"/>
    </source>
</evidence>
<sequence length="200" mass="22329">MPYQYSLQLDGDALPLGTRRPPLYESVCLQIRIRRRAYIEDSVVQELPEYAQAFTLLHEMLLHEDSARIFLSICLSAMGIPIHDQGQMINAIASFYLDMGVDPTSSTCSGGAIPIVLADILIEIHDETQAVNRAIEESMDLAMFKAVPATKSSIEGLKKVRLEGSGSMEDDMFEKVLCRARSYLHVVLARLSWRLHCSVA</sequence>
<reference evidence="1 2" key="1">
    <citation type="submission" date="2024-02" db="EMBL/GenBank/DDBJ databases">
        <authorList>
            <person name="Vignale AGUSTIN F."/>
            <person name="Sosa J E."/>
            <person name="Modenutti C."/>
        </authorList>
    </citation>
    <scope>NUCLEOTIDE SEQUENCE [LARGE SCALE GENOMIC DNA]</scope>
</reference>
<gene>
    <name evidence="1" type="ORF">ILEXP_LOCUS53639</name>
</gene>
<dbReference type="EMBL" id="CAUOFW020008625">
    <property type="protein sequence ID" value="CAK9183375.1"/>
    <property type="molecule type" value="Genomic_DNA"/>
</dbReference>
<comment type="caution">
    <text evidence="1">The sequence shown here is derived from an EMBL/GenBank/DDBJ whole genome shotgun (WGS) entry which is preliminary data.</text>
</comment>
<accession>A0ABC8UQR4</accession>
<evidence type="ECO:0000313" key="2">
    <source>
        <dbReference type="Proteomes" id="UP001642360"/>
    </source>
</evidence>
<dbReference type="AlphaFoldDB" id="A0ABC8UQR4"/>
<organism evidence="1 2">
    <name type="scientific">Ilex paraguariensis</name>
    <name type="common">yerba mate</name>
    <dbReference type="NCBI Taxonomy" id="185542"/>
    <lineage>
        <taxon>Eukaryota</taxon>
        <taxon>Viridiplantae</taxon>
        <taxon>Streptophyta</taxon>
        <taxon>Embryophyta</taxon>
        <taxon>Tracheophyta</taxon>
        <taxon>Spermatophyta</taxon>
        <taxon>Magnoliopsida</taxon>
        <taxon>eudicotyledons</taxon>
        <taxon>Gunneridae</taxon>
        <taxon>Pentapetalae</taxon>
        <taxon>asterids</taxon>
        <taxon>campanulids</taxon>
        <taxon>Aquifoliales</taxon>
        <taxon>Aquifoliaceae</taxon>
        <taxon>Ilex</taxon>
    </lineage>
</organism>
<proteinExistence type="predicted"/>
<name>A0ABC8UQR4_9AQUA</name>
<protein>
    <submittedName>
        <fullName evidence="1">Uncharacterized protein</fullName>
    </submittedName>
</protein>